<evidence type="ECO:0000256" key="1">
    <source>
        <dbReference type="ARBA" id="ARBA00022603"/>
    </source>
</evidence>
<name>A0A0E2BJT2_9LEPT</name>
<feature type="binding site" evidence="4">
    <location>
        <position position="267"/>
    </location>
    <ligand>
        <name>S-adenosyl-L-methionine</name>
        <dbReference type="ChEBI" id="CHEBI:59789"/>
    </ligand>
</feature>
<evidence type="ECO:0000256" key="2">
    <source>
        <dbReference type="ARBA" id="ARBA00022679"/>
    </source>
</evidence>
<feature type="binding site" evidence="4">
    <location>
        <position position="295"/>
    </location>
    <ligand>
        <name>S-adenosyl-L-methionine</name>
        <dbReference type="ChEBI" id="CHEBI:59789"/>
    </ligand>
</feature>
<feature type="active site" description="Nucleophile" evidence="4">
    <location>
        <position position="390"/>
    </location>
</feature>
<dbReference type="SUPFAM" id="SSF53335">
    <property type="entry name" value="S-adenosyl-L-methionine-dependent methyltransferases"/>
    <property type="match status" value="1"/>
</dbReference>
<accession>A0A0E2BJT2</accession>
<dbReference type="InterPro" id="IPR010280">
    <property type="entry name" value="U5_MeTrfase_fam"/>
</dbReference>
<feature type="binding site" evidence="4">
    <location>
        <position position="363"/>
    </location>
    <ligand>
        <name>S-adenosyl-L-methionine</name>
        <dbReference type="ChEBI" id="CHEBI:59789"/>
    </ligand>
</feature>
<dbReference type="GO" id="GO:0070041">
    <property type="term" value="F:rRNA (uridine-C5-)-methyltransferase activity"/>
    <property type="evidence" value="ECO:0007669"/>
    <property type="project" value="TreeGrafter"/>
</dbReference>
<dbReference type="InterPro" id="IPR012340">
    <property type="entry name" value="NA-bd_OB-fold"/>
</dbReference>
<dbReference type="CDD" id="cd02440">
    <property type="entry name" value="AdoMet_MTases"/>
    <property type="match status" value="1"/>
</dbReference>
<dbReference type="EMBL" id="AHMY02000010">
    <property type="protein sequence ID" value="EKO17568.1"/>
    <property type="molecule type" value="Genomic_DNA"/>
</dbReference>
<comment type="caution">
    <text evidence="6">The sequence shown here is derived from an EMBL/GenBank/DDBJ whole genome shotgun (WGS) entry which is preliminary data.</text>
</comment>
<keyword evidence="3 4" id="KW-0949">S-adenosyl-L-methionine</keyword>
<comment type="similarity">
    <text evidence="4">Belongs to the class I-like SAM-binding methyltransferase superfamily. RNA M5U methyltransferase family.</text>
</comment>
<dbReference type="PANTHER" id="PTHR11061:SF30">
    <property type="entry name" value="TRNA (URACIL(54)-C(5))-METHYLTRANSFERASE"/>
    <property type="match status" value="1"/>
</dbReference>
<dbReference type="Proteomes" id="UP000006253">
    <property type="component" value="Unassembled WGS sequence"/>
</dbReference>
<feature type="binding site" evidence="4">
    <location>
        <position position="316"/>
    </location>
    <ligand>
        <name>S-adenosyl-L-methionine</name>
        <dbReference type="ChEBI" id="CHEBI:59789"/>
    </ligand>
</feature>
<dbReference type="Pfam" id="PF05958">
    <property type="entry name" value="tRNA_U5-meth_tr"/>
    <property type="match status" value="1"/>
</dbReference>
<sequence length="434" mass="49660">MSRELFFAFLDLCISWNRLKIEMKSDSEGHKSSSKIQIHKDKILLKPRSWVNLGYSIANSEKETFFLKNAIPGETVDTILLKRSGSLFWGVASEIYEVSPERISSDCSVFPRCGGCSYRHVSYEKELEIKKFLLQETFERFLSKKHIQIPEIEILNGDPNGYRNTAQIQLGFAGNKRLAGFYEEFSHSIVDLPEEGCKNLPREMNSAFTEFLKQASKQISKSKTLSFRLEGTKIISYKKESVRFSENIRIPELKEIVWEIPAGGFSQVNRYLIAPWLEKIFELVPDNQSRILELYCGSGLIAIALKSKTRSWLGYEISSDCVQQAKKNVLLNGISSCDFKTLNLETDWIDSEGVLDSSFWIMNPPRAGLSKKVLQTLIKTSPNGFLYSSCNHTTLIRDLSLFLSENYELSNITLVDFFPRTKHFEVIVKVEKKS</sequence>
<evidence type="ECO:0000256" key="3">
    <source>
        <dbReference type="ARBA" id="ARBA00022691"/>
    </source>
</evidence>
<dbReference type="Gene3D" id="3.40.50.150">
    <property type="entry name" value="Vaccinia Virus protein VP39"/>
    <property type="match status" value="2"/>
</dbReference>
<evidence type="ECO:0000313" key="7">
    <source>
        <dbReference type="Proteomes" id="UP000006253"/>
    </source>
</evidence>
<keyword evidence="1 4" id="KW-0489">Methyltransferase</keyword>
<dbReference type="InterPro" id="IPR029063">
    <property type="entry name" value="SAM-dependent_MTases_sf"/>
</dbReference>
<dbReference type="PROSITE" id="PS51687">
    <property type="entry name" value="SAM_MT_RNA_M5U"/>
    <property type="match status" value="1"/>
</dbReference>
<organism evidence="6 7">
    <name type="scientific">Leptospira kirschneri str. H1</name>
    <dbReference type="NCBI Taxonomy" id="1049966"/>
    <lineage>
        <taxon>Bacteria</taxon>
        <taxon>Pseudomonadati</taxon>
        <taxon>Spirochaetota</taxon>
        <taxon>Spirochaetia</taxon>
        <taxon>Leptospirales</taxon>
        <taxon>Leptospiraceae</taxon>
        <taxon>Leptospira</taxon>
    </lineage>
</organism>
<dbReference type="PROSITE" id="PS01230">
    <property type="entry name" value="TRMA_1"/>
    <property type="match status" value="1"/>
</dbReference>
<dbReference type="GO" id="GO:0070475">
    <property type="term" value="P:rRNA base methylation"/>
    <property type="evidence" value="ECO:0007669"/>
    <property type="project" value="TreeGrafter"/>
</dbReference>
<evidence type="ECO:0000256" key="5">
    <source>
        <dbReference type="PROSITE-ProRule" id="PRU10015"/>
    </source>
</evidence>
<reference evidence="6 7" key="1">
    <citation type="submission" date="2012-10" db="EMBL/GenBank/DDBJ databases">
        <authorList>
            <person name="Harkins D.M."/>
            <person name="Durkin A.S."/>
            <person name="Brinkac L.M."/>
            <person name="Selengut J.D."/>
            <person name="Sanka R."/>
            <person name="DePew J."/>
            <person name="Purushe J."/>
            <person name="Peacock S.J."/>
            <person name="Thaipadungpanit J."/>
            <person name="Wuthiekanun V.W."/>
            <person name="Day N.P."/>
            <person name="Vinetz J.M."/>
            <person name="Sutton G.G."/>
            <person name="Nelson W.C."/>
            <person name="Fouts D.E."/>
        </authorList>
    </citation>
    <scope>NUCLEOTIDE SEQUENCE [LARGE SCALE GENOMIC DNA]</scope>
    <source>
        <strain evidence="6 7">H1</strain>
    </source>
</reference>
<protein>
    <submittedName>
        <fullName evidence="6">tRNA (Uracil-5-)-methyltransferase domain protein</fullName>
    </submittedName>
</protein>
<dbReference type="Gene3D" id="2.40.50.1070">
    <property type="match status" value="2"/>
</dbReference>
<dbReference type="InterPro" id="IPR030390">
    <property type="entry name" value="MeTrfase_TrmA_AS"/>
</dbReference>
<feature type="active site" evidence="5">
    <location>
        <position position="390"/>
    </location>
</feature>
<gene>
    <name evidence="6" type="ORF">LEP1GSC081_0449</name>
</gene>
<keyword evidence="2 4" id="KW-0808">Transferase</keyword>
<proteinExistence type="inferred from homology"/>
<evidence type="ECO:0000256" key="4">
    <source>
        <dbReference type="PROSITE-ProRule" id="PRU01024"/>
    </source>
</evidence>
<dbReference type="PANTHER" id="PTHR11061">
    <property type="entry name" value="RNA M5U METHYLTRANSFERASE"/>
    <property type="match status" value="1"/>
</dbReference>
<dbReference type="Gene3D" id="2.40.50.140">
    <property type="entry name" value="Nucleic acid-binding proteins"/>
    <property type="match status" value="1"/>
</dbReference>
<dbReference type="AlphaFoldDB" id="A0A0E2BJT2"/>
<evidence type="ECO:0000313" key="6">
    <source>
        <dbReference type="EMBL" id="EKO17568.1"/>
    </source>
</evidence>